<dbReference type="RefSeq" id="WP_144704563.1">
    <property type="nucleotide sequence ID" value="NZ_VNJJ01000010.1"/>
</dbReference>
<dbReference type="InterPro" id="IPR002347">
    <property type="entry name" value="SDR_fam"/>
</dbReference>
<protein>
    <submittedName>
        <fullName evidence="3">SDR family NAD(P)-dependent oxidoreductase</fullName>
    </submittedName>
</protein>
<keyword evidence="2" id="KW-0560">Oxidoreductase</keyword>
<keyword evidence="4" id="KW-1185">Reference proteome</keyword>
<dbReference type="EMBL" id="VNJJ01000010">
    <property type="protein sequence ID" value="TVX97985.1"/>
    <property type="molecule type" value="Genomic_DNA"/>
</dbReference>
<dbReference type="InterPro" id="IPR051468">
    <property type="entry name" value="Fungal_SecMetab_SDRs"/>
</dbReference>
<dbReference type="AlphaFoldDB" id="A0A559JDN9"/>
<dbReference type="Pfam" id="PF00106">
    <property type="entry name" value="adh_short"/>
    <property type="match status" value="1"/>
</dbReference>
<comment type="caution">
    <text evidence="3">The sequence shown here is derived from an EMBL/GenBank/DDBJ whole genome shotgun (WGS) entry which is preliminary data.</text>
</comment>
<dbReference type="SUPFAM" id="SSF51735">
    <property type="entry name" value="NAD(P)-binding Rossmann-fold domains"/>
    <property type="match status" value="1"/>
</dbReference>
<proteinExistence type="predicted"/>
<dbReference type="Proteomes" id="UP000316330">
    <property type="component" value="Unassembled WGS sequence"/>
</dbReference>
<reference evidence="3 4" key="1">
    <citation type="submission" date="2019-07" db="EMBL/GenBank/DDBJ databases">
        <authorList>
            <person name="Kim J."/>
        </authorList>
    </citation>
    <scope>NUCLEOTIDE SEQUENCE [LARGE SCALE GENOMIC DNA]</scope>
    <source>
        <strain evidence="3 4">G13</strain>
    </source>
</reference>
<evidence type="ECO:0000313" key="4">
    <source>
        <dbReference type="Proteomes" id="UP000316330"/>
    </source>
</evidence>
<name>A0A559JDN9_9BACL</name>
<gene>
    <name evidence="3" type="ORF">FPZ45_17220</name>
</gene>
<dbReference type="GO" id="GO:0005737">
    <property type="term" value="C:cytoplasm"/>
    <property type="evidence" value="ECO:0007669"/>
    <property type="project" value="TreeGrafter"/>
</dbReference>
<evidence type="ECO:0000313" key="3">
    <source>
        <dbReference type="EMBL" id="TVX97985.1"/>
    </source>
</evidence>
<evidence type="ECO:0000256" key="2">
    <source>
        <dbReference type="ARBA" id="ARBA00023002"/>
    </source>
</evidence>
<dbReference type="PRINTS" id="PR00081">
    <property type="entry name" value="GDHRDH"/>
</dbReference>
<dbReference type="OrthoDB" id="5786478at2"/>
<evidence type="ECO:0000256" key="1">
    <source>
        <dbReference type="ARBA" id="ARBA00022857"/>
    </source>
</evidence>
<dbReference type="InterPro" id="IPR036291">
    <property type="entry name" value="NAD(P)-bd_dom_sf"/>
</dbReference>
<dbReference type="Gene3D" id="3.40.50.720">
    <property type="entry name" value="NAD(P)-binding Rossmann-like Domain"/>
    <property type="match status" value="1"/>
</dbReference>
<dbReference type="PANTHER" id="PTHR43544:SF7">
    <property type="entry name" value="NADB-LER2"/>
    <property type="match status" value="1"/>
</dbReference>
<dbReference type="GO" id="GO:0016491">
    <property type="term" value="F:oxidoreductase activity"/>
    <property type="evidence" value="ECO:0007669"/>
    <property type="project" value="UniProtKB-KW"/>
</dbReference>
<accession>A0A559JDN9</accession>
<dbReference type="PANTHER" id="PTHR43544">
    <property type="entry name" value="SHORT-CHAIN DEHYDROGENASE/REDUCTASE"/>
    <property type="match status" value="1"/>
</dbReference>
<organism evidence="3 4">
    <name type="scientific">Cohnella terricola</name>
    <dbReference type="NCBI Taxonomy" id="1289167"/>
    <lineage>
        <taxon>Bacteria</taxon>
        <taxon>Bacillati</taxon>
        <taxon>Bacillota</taxon>
        <taxon>Bacilli</taxon>
        <taxon>Bacillales</taxon>
        <taxon>Paenibacillaceae</taxon>
        <taxon>Cohnella</taxon>
    </lineage>
</organism>
<keyword evidence="1" id="KW-0521">NADP</keyword>
<sequence>MSKVACVTGADYGLGLELSAGLLERGYKVFAGRYCLEDGEGLTALKSRYGEQLLTVHMDVSDDASVSSAADWIKERTETIDVLINNAAKLGDIQQTIFGEPRFQEMLDVYNVNAVGPLRVAHALIQPHLRSETKLIMNISSEAGSIGDCWRTNWFAYAMSKAALNMETALLHKELEPLGTSVISVHPGWVRTYMQGKLDEAATYTSAEAASHILNLAERPDLYKSETPLFVDLLGNPLPW</sequence>